<dbReference type="SUPFAM" id="SSF158446">
    <property type="entry name" value="IVS-encoded protein-like"/>
    <property type="match status" value="1"/>
</dbReference>
<dbReference type="NCBIfam" id="TIGR02436">
    <property type="entry name" value="four helix bundle protein"/>
    <property type="match status" value="1"/>
</dbReference>
<dbReference type="InterPro" id="IPR012657">
    <property type="entry name" value="23S_rRNA-intervening_sequence"/>
</dbReference>
<dbReference type="PANTHER" id="PTHR38471:SF2">
    <property type="entry name" value="FOUR HELIX BUNDLE PROTEIN"/>
    <property type="match status" value="1"/>
</dbReference>
<dbReference type="PANTHER" id="PTHR38471">
    <property type="entry name" value="FOUR HELIX BUNDLE PROTEIN"/>
    <property type="match status" value="1"/>
</dbReference>
<dbReference type="Gene3D" id="1.20.1440.60">
    <property type="entry name" value="23S rRNA-intervening sequence"/>
    <property type="match status" value="1"/>
</dbReference>
<sequence>MEEQLKVQDIDKRSFDFAVRVIETVNWLPKSIASYELSKQIIRSSASINSNIVQARSGVSKADFLQHMRVALKEAKETQRWIEMMVATKLISKGETESLLKENIEIIKILVTIIKNTQENQ</sequence>
<dbReference type="Proteomes" id="UP000176974">
    <property type="component" value="Unassembled WGS sequence"/>
</dbReference>
<comment type="caution">
    <text evidence="1">The sequence shown here is derived from an EMBL/GenBank/DDBJ whole genome shotgun (WGS) entry which is preliminary data.</text>
</comment>
<evidence type="ECO:0008006" key="3">
    <source>
        <dbReference type="Google" id="ProtNLM"/>
    </source>
</evidence>
<dbReference type="AlphaFoldDB" id="A0A1G2FCF3"/>
<evidence type="ECO:0000313" key="1">
    <source>
        <dbReference type="EMBL" id="OGZ35300.1"/>
    </source>
</evidence>
<organism evidence="1 2">
    <name type="scientific">Candidatus Portnoybacteria bacterium RIFCSPHIGHO2_01_FULL_40_12b</name>
    <dbReference type="NCBI Taxonomy" id="1801994"/>
    <lineage>
        <taxon>Bacteria</taxon>
        <taxon>Candidatus Portnoyibacteriota</taxon>
    </lineage>
</organism>
<dbReference type="EMBL" id="MHMY01000012">
    <property type="protein sequence ID" value="OGZ35300.1"/>
    <property type="molecule type" value="Genomic_DNA"/>
</dbReference>
<proteinExistence type="predicted"/>
<accession>A0A1G2FCF3</accession>
<gene>
    <name evidence="1" type="ORF">A2815_02300</name>
</gene>
<dbReference type="InterPro" id="IPR036583">
    <property type="entry name" value="23S_rRNA_IVS_sf"/>
</dbReference>
<evidence type="ECO:0000313" key="2">
    <source>
        <dbReference type="Proteomes" id="UP000176974"/>
    </source>
</evidence>
<dbReference type="PIRSF" id="PIRSF035652">
    <property type="entry name" value="CHP02436"/>
    <property type="match status" value="1"/>
</dbReference>
<protein>
    <recommendedName>
        <fullName evidence="3">Four helix bundle protein</fullName>
    </recommendedName>
</protein>
<dbReference type="Pfam" id="PF05635">
    <property type="entry name" value="23S_rRNA_IVP"/>
    <property type="match status" value="1"/>
</dbReference>
<name>A0A1G2FCF3_9BACT</name>
<reference evidence="1 2" key="1">
    <citation type="journal article" date="2016" name="Nat. Commun.">
        <title>Thousands of microbial genomes shed light on interconnected biogeochemical processes in an aquifer system.</title>
        <authorList>
            <person name="Anantharaman K."/>
            <person name="Brown C.T."/>
            <person name="Hug L.A."/>
            <person name="Sharon I."/>
            <person name="Castelle C.J."/>
            <person name="Probst A.J."/>
            <person name="Thomas B.C."/>
            <person name="Singh A."/>
            <person name="Wilkins M.J."/>
            <person name="Karaoz U."/>
            <person name="Brodie E.L."/>
            <person name="Williams K.H."/>
            <person name="Hubbard S.S."/>
            <person name="Banfield J.F."/>
        </authorList>
    </citation>
    <scope>NUCLEOTIDE SEQUENCE [LARGE SCALE GENOMIC DNA]</scope>
</reference>